<dbReference type="PROSITE" id="PS50850">
    <property type="entry name" value="MFS"/>
    <property type="match status" value="1"/>
</dbReference>
<proteinExistence type="predicted"/>
<dbReference type="KEGG" id="snay:FZC37_00110"/>
<dbReference type="GO" id="GO:0022857">
    <property type="term" value="F:transmembrane transporter activity"/>
    <property type="evidence" value="ECO:0007669"/>
    <property type="project" value="InterPro"/>
</dbReference>
<feature type="transmembrane region" description="Helical" evidence="7">
    <location>
        <begin position="158"/>
        <end position="182"/>
    </location>
</feature>
<name>A0A5C0UIL3_9RICK</name>
<comment type="subcellular location">
    <subcellularLocation>
        <location evidence="1">Cell membrane</location>
        <topology evidence="1">Multi-pass membrane protein</topology>
    </subcellularLocation>
</comment>
<evidence type="ECO:0000256" key="5">
    <source>
        <dbReference type="ARBA" id="ARBA00022989"/>
    </source>
</evidence>
<feature type="transmembrane region" description="Helical" evidence="7">
    <location>
        <begin position="244"/>
        <end position="265"/>
    </location>
</feature>
<feature type="transmembrane region" description="Helical" evidence="7">
    <location>
        <begin position="285"/>
        <end position="303"/>
    </location>
</feature>
<evidence type="ECO:0000313" key="9">
    <source>
        <dbReference type="EMBL" id="QEK39353.1"/>
    </source>
</evidence>
<reference evidence="9 10" key="1">
    <citation type="submission" date="2019-08" db="EMBL/GenBank/DDBJ databases">
        <title>Highly reduced genomes of protist endosymbionts show evolutionary convergence.</title>
        <authorList>
            <person name="George E."/>
            <person name="Husnik F."/>
            <person name="Tashyreva D."/>
            <person name="Prokopchuk G."/>
            <person name="Horak A."/>
            <person name="Kwong W.K."/>
            <person name="Lukes J."/>
            <person name="Keeling P.J."/>
        </authorList>
    </citation>
    <scope>NUCLEOTIDE SEQUENCE [LARGE SCALE GENOMIC DNA]</scope>
    <source>
        <strain evidence="9">1621</strain>
    </source>
</reference>
<evidence type="ECO:0000256" key="7">
    <source>
        <dbReference type="SAM" id="Phobius"/>
    </source>
</evidence>
<dbReference type="InterPro" id="IPR020846">
    <property type="entry name" value="MFS_dom"/>
</dbReference>
<protein>
    <submittedName>
        <fullName evidence="9">MFS transporter</fullName>
    </submittedName>
</protein>
<keyword evidence="5 7" id="KW-1133">Transmembrane helix</keyword>
<feature type="transmembrane region" description="Helical" evidence="7">
    <location>
        <begin position="315"/>
        <end position="333"/>
    </location>
</feature>
<gene>
    <name evidence="9" type="ORF">FZC37_00110</name>
</gene>
<feature type="domain" description="Major facilitator superfamily (MFS) profile" evidence="8">
    <location>
        <begin position="22"/>
        <end position="433"/>
    </location>
</feature>
<dbReference type="AlphaFoldDB" id="A0A5C0UIL3"/>
<feature type="transmembrane region" description="Helical" evidence="7">
    <location>
        <begin position="92"/>
        <end position="111"/>
    </location>
</feature>
<keyword evidence="3" id="KW-1003">Cell membrane</keyword>
<evidence type="ECO:0000256" key="3">
    <source>
        <dbReference type="ARBA" id="ARBA00022475"/>
    </source>
</evidence>
<feature type="transmembrane region" description="Helical" evidence="7">
    <location>
        <begin position="339"/>
        <end position="361"/>
    </location>
</feature>
<feature type="transmembrane region" description="Helical" evidence="7">
    <location>
        <begin position="373"/>
        <end position="391"/>
    </location>
</feature>
<feature type="transmembrane region" description="Helical" evidence="7">
    <location>
        <begin position="61"/>
        <end position="85"/>
    </location>
</feature>
<dbReference type="Gene3D" id="1.20.1250.20">
    <property type="entry name" value="MFS general substrate transporter like domains"/>
    <property type="match status" value="1"/>
</dbReference>
<dbReference type="PANTHER" id="PTHR43045:SF1">
    <property type="entry name" value="SHIKIMATE TRANSPORTER"/>
    <property type="match status" value="1"/>
</dbReference>
<evidence type="ECO:0000313" key="10">
    <source>
        <dbReference type="Proteomes" id="UP000323844"/>
    </source>
</evidence>
<feature type="transmembrane region" description="Helical" evidence="7">
    <location>
        <begin position="403"/>
        <end position="422"/>
    </location>
</feature>
<dbReference type="PANTHER" id="PTHR43045">
    <property type="entry name" value="SHIKIMATE TRANSPORTER"/>
    <property type="match status" value="1"/>
</dbReference>
<sequence>MVTPPTTAGSTNNKLEKWQKEAVAMISVGTLLEYFDLMLYVHIAGLVEECFFPKDISGMWILSNLTMCSTFLFRPLGSVLFGWIGDHLGRKFTIFWTTIITSIACATTAFLPGYNKFGLLATYILTGCRVLQGMASLGELQGAKIYITESVSGFRRQCMLTSTLTFSAESGTTLAVLAALFATFLNKEGILVDGWRLIFLLGAFIGVTGTYARFNLRESTEFADANKKLQISEHHPSKAKVDKLWFFFYFIMKSGTSFGIVFFPYIYCKNLMKSYSAAEVISQNFLASIIGPIKILAFIYLVYKYVHPLKILMYRTWMFLVFMFVLPFFWWNIESKTAIFLVQTISLILAIGDVPASPLFFAPFPVLKRARCILLGDSCGWAFMSVMYTFIIPLCQRFIGDYVIFGFGVILSIITLVGLEYLKRSYVVSRELI</sequence>
<evidence type="ECO:0000256" key="2">
    <source>
        <dbReference type="ARBA" id="ARBA00022448"/>
    </source>
</evidence>
<feature type="transmembrane region" description="Helical" evidence="7">
    <location>
        <begin position="194"/>
        <end position="212"/>
    </location>
</feature>
<dbReference type="RefSeq" id="WP_148951714.1">
    <property type="nucleotide sequence ID" value="NZ_CP043312.1"/>
</dbReference>
<keyword evidence="2" id="KW-0813">Transport</keyword>
<dbReference type="EMBL" id="CP043312">
    <property type="protein sequence ID" value="QEK39353.1"/>
    <property type="molecule type" value="Genomic_DNA"/>
</dbReference>
<dbReference type="Pfam" id="PF00083">
    <property type="entry name" value="Sugar_tr"/>
    <property type="match status" value="1"/>
</dbReference>
<feature type="transmembrane region" description="Helical" evidence="7">
    <location>
        <begin position="22"/>
        <end position="41"/>
    </location>
</feature>
<evidence type="ECO:0000259" key="8">
    <source>
        <dbReference type="PROSITE" id="PS50850"/>
    </source>
</evidence>
<keyword evidence="4 7" id="KW-0812">Transmembrane</keyword>
<dbReference type="Proteomes" id="UP000323844">
    <property type="component" value="Chromosome"/>
</dbReference>
<dbReference type="SUPFAM" id="SSF103473">
    <property type="entry name" value="MFS general substrate transporter"/>
    <property type="match status" value="1"/>
</dbReference>
<evidence type="ECO:0000256" key="6">
    <source>
        <dbReference type="ARBA" id="ARBA00023136"/>
    </source>
</evidence>
<keyword evidence="10" id="KW-1185">Reference proteome</keyword>
<dbReference type="InterPro" id="IPR005828">
    <property type="entry name" value="MFS_sugar_transport-like"/>
</dbReference>
<dbReference type="InterPro" id="IPR036259">
    <property type="entry name" value="MFS_trans_sf"/>
</dbReference>
<dbReference type="OrthoDB" id="7160108at2"/>
<keyword evidence="6 7" id="KW-0472">Membrane</keyword>
<accession>A0A5C0UIL3</accession>
<dbReference type="GO" id="GO:0005886">
    <property type="term" value="C:plasma membrane"/>
    <property type="evidence" value="ECO:0007669"/>
    <property type="project" value="UniProtKB-SubCell"/>
</dbReference>
<evidence type="ECO:0000256" key="4">
    <source>
        <dbReference type="ARBA" id="ARBA00022692"/>
    </source>
</evidence>
<evidence type="ECO:0000256" key="1">
    <source>
        <dbReference type="ARBA" id="ARBA00004651"/>
    </source>
</evidence>
<organism evidence="9 10">
    <name type="scientific">Candidatus Sneabacter namystus</name>
    <dbReference type="NCBI Taxonomy" id="2601646"/>
    <lineage>
        <taxon>Bacteria</taxon>
        <taxon>Pseudomonadati</taxon>
        <taxon>Pseudomonadota</taxon>
        <taxon>Alphaproteobacteria</taxon>
        <taxon>Rickettsiales</taxon>
        <taxon>Rickettsiaceae</taxon>
        <taxon>Rickettsieae</taxon>
        <taxon>Candidatus Sneabacter</taxon>
    </lineage>
</organism>